<dbReference type="InterPro" id="IPR042453">
    <property type="entry name" value="WDR53"/>
</dbReference>
<dbReference type="Proteomes" id="UP001203297">
    <property type="component" value="Unassembled WGS sequence"/>
</dbReference>
<dbReference type="Gene3D" id="2.130.10.10">
    <property type="entry name" value="YVTN repeat-like/Quinoprotein amine dehydrogenase"/>
    <property type="match status" value="1"/>
</dbReference>
<dbReference type="InterPro" id="IPR015943">
    <property type="entry name" value="WD40/YVTN_repeat-like_dom_sf"/>
</dbReference>
<dbReference type="SUPFAM" id="SSF50978">
    <property type="entry name" value="WD40 repeat-like"/>
    <property type="match status" value="1"/>
</dbReference>
<dbReference type="InterPro" id="IPR036322">
    <property type="entry name" value="WD40_repeat_dom_sf"/>
</dbReference>
<keyword evidence="2" id="KW-1185">Reference proteome</keyword>
<proteinExistence type="predicted"/>
<dbReference type="InterPro" id="IPR001680">
    <property type="entry name" value="WD40_rpt"/>
</dbReference>
<name>A0AAD4MAL9_9AGAM</name>
<sequence>MLTAHSPTLALQHTLVIPAHVSTLTYTHNGMLILGSDDGSLRLYQPPGIKVTKAVRGLEHEVSSVIAIMPSISGFGHIWVACGSSVRHFRLKMGVKTHSDPWDALSIIQVGENDEDVVNEARAAAHLPHENRKTLAFTTDSGTVGVVDLMTKIVQRMKTQHSSICATANFVPDRPSEIISGGYDSALLHFDFRQGMLLSRRVLTSLLQSSTVSFSPPFILCLSVSSTGAIAAGTADGQLWVGLGGDKRNSVKRTRKWGGLREDMSLSKRIADGPVVALAFLNPTTVITSTLLGNISQHSIRIEGEAGDWRVDSVSLTKTQSIEKVNALAVHGKNITLGGLKADGKGAAEVYEYDKAV</sequence>
<organism evidence="1 2">
    <name type="scientific">Multifurca ochricompacta</name>
    <dbReference type="NCBI Taxonomy" id="376703"/>
    <lineage>
        <taxon>Eukaryota</taxon>
        <taxon>Fungi</taxon>
        <taxon>Dikarya</taxon>
        <taxon>Basidiomycota</taxon>
        <taxon>Agaricomycotina</taxon>
        <taxon>Agaricomycetes</taxon>
        <taxon>Russulales</taxon>
        <taxon>Russulaceae</taxon>
        <taxon>Multifurca</taxon>
    </lineage>
</organism>
<reference evidence="1" key="1">
    <citation type="journal article" date="2022" name="New Phytol.">
        <title>Evolutionary transition to the ectomycorrhizal habit in the genomes of a hyperdiverse lineage of mushroom-forming fungi.</title>
        <authorList>
            <person name="Looney B."/>
            <person name="Miyauchi S."/>
            <person name="Morin E."/>
            <person name="Drula E."/>
            <person name="Courty P.E."/>
            <person name="Kohler A."/>
            <person name="Kuo A."/>
            <person name="LaButti K."/>
            <person name="Pangilinan J."/>
            <person name="Lipzen A."/>
            <person name="Riley R."/>
            <person name="Andreopoulos W."/>
            <person name="He G."/>
            <person name="Johnson J."/>
            <person name="Nolan M."/>
            <person name="Tritt A."/>
            <person name="Barry K.W."/>
            <person name="Grigoriev I.V."/>
            <person name="Nagy L.G."/>
            <person name="Hibbett D."/>
            <person name="Henrissat B."/>
            <person name="Matheny P.B."/>
            <person name="Labbe J."/>
            <person name="Martin F.M."/>
        </authorList>
    </citation>
    <scope>NUCLEOTIDE SEQUENCE</scope>
    <source>
        <strain evidence="1">BPL690</strain>
    </source>
</reference>
<dbReference type="AlphaFoldDB" id="A0AAD4MAL9"/>
<evidence type="ECO:0000313" key="2">
    <source>
        <dbReference type="Proteomes" id="UP001203297"/>
    </source>
</evidence>
<dbReference type="PANTHER" id="PTHR44666">
    <property type="entry name" value="WD REPEAT-CONTAINING PROTEIN 53"/>
    <property type="match status" value="1"/>
</dbReference>
<dbReference type="EMBL" id="WTXG01000003">
    <property type="protein sequence ID" value="KAI0306618.1"/>
    <property type="molecule type" value="Genomic_DNA"/>
</dbReference>
<gene>
    <name evidence="1" type="ORF">B0F90DRAFT_1623214</name>
</gene>
<protein>
    <submittedName>
        <fullName evidence="1">WD40-repeat-containing domain protein</fullName>
    </submittedName>
</protein>
<dbReference type="Pfam" id="PF00400">
    <property type="entry name" value="WD40"/>
    <property type="match status" value="1"/>
</dbReference>
<accession>A0AAD4MAL9</accession>
<comment type="caution">
    <text evidence="1">The sequence shown here is derived from an EMBL/GenBank/DDBJ whole genome shotgun (WGS) entry which is preliminary data.</text>
</comment>
<dbReference type="PANTHER" id="PTHR44666:SF1">
    <property type="entry name" value="WD REPEAT-CONTAINING PROTEIN 53"/>
    <property type="match status" value="1"/>
</dbReference>
<dbReference type="SMART" id="SM00320">
    <property type="entry name" value="WD40"/>
    <property type="match status" value="2"/>
</dbReference>
<evidence type="ECO:0000313" key="1">
    <source>
        <dbReference type="EMBL" id="KAI0306618.1"/>
    </source>
</evidence>